<evidence type="ECO:0000256" key="10">
    <source>
        <dbReference type="SAM" id="MobiDB-lite"/>
    </source>
</evidence>
<dbReference type="GO" id="GO:0017119">
    <property type="term" value="C:Golgi transport complex"/>
    <property type="evidence" value="ECO:0007669"/>
    <property type="project" value="TreeGrafter"/>
</dbReference>
<comment type="similarity">
    <text evidence="2">Belongs to the COG3 family.</text>
</comment>
<organism evidence="13 14">
    <name type="scientific">Rhizophlyctis rosea</name>
    <dbReference type="NCBI Taxonomy" id="64517"/>
    <lineage>
        <taxon>Eukaryota</taxon>
        <taxon>Fungi</taxon>
        <taxon>Fungi incertae sedis</taxon>
        <taxon>Chytridiomycota</taxon>
        <taxon>Chytridiomycota incertae sedis</taxon>
        <taxon>Chytridiomycetes</taxon>
        <taxon>Rhizophlyctidales</taxon>
        <taxon>Rhizophlyctidaceae</taxon>
        <taxon>Rhizophlyctis</taxon>
    </lineage>
</organism>
<feature type="coiled-coil region" evidence="9">
    <location>
        <begin position="148"/>
        <end position="175"/>
    </location>
</feature>
<dbReference type="GO" id="GO:0006886">
    <property type="term" value="P:intracellular protein transport"/>
    <property type="evidence" value="ECO:0007669"/>
    <property type="project" value="InterPro"/>
</dbReference>
<keyword evidence="9" id="KW-0175">Coiled coil</keyword>
<dbReference type="InterPro" id="IPR048320">
    <property type="entry name" value="COG3_N"/>
</dbReference>
<evidence type="ECO:0000256" key="7">
    <source>
        <dbReference type="ARBA" id="ARBA00023136"/>
    </source>
</evidence>
<keyword evidence="7" id="KW-0472">Membrane</keyword>
<dbReference type="AlphaFoldDB" id="A0AAD5SBV6"/>
<evidence type="ECO:0000256" key="6">
    <source>
        <dbReference type="ARBA" id="ARBA00023034"/>
    </source>
</evidence>
<evidence type="ECO:0000256" key="4">
    <source>
        <dbReference type="ARBA" id="ARBA00022448"/>
    </source>
</evidence>
<dbReference type="PANTHER" id="PTHR13302">
    <property type="entry name" value="CONSERVED OLIGOMERIC GOLGI COMPLEX COMPONENT 3"/>
    <property type="match status" value="1"/>
</dbReference>
<dbReference type="GO" id="GO:0000139">
    <property type="term" value="C:Golgi membrane"/>
    <property type="evidence" value="ECO:0007669"/>
    <property type="project" value="UniProtKB-SubCell"/>
</dbReference>
<dbReference type="GO" id="GO:0005801">
    <property type="term" value="C:cis-Golgi network"/>
    <property type="evidence" value="ECO:0007669"/>
    <property type="project" value="InterPro"/>
</dbReference>
<evidence type="ECO:0000256" key="3">
    <source>
        <dbReference type="ARBA" id="ARBA00020976"/>
    </source>
</evidence>
<comment type="subcellular location">
    <subcellularLocation>
        <location evidence="1">Golgi apparatus membrane</location>
        <topology evidence="1">Peripheral membrane protein</topology>
    </subcellularLocation>
</comment>
<protein>
    <recommendedName>
        <fullName evidence="3">Conserved oligomeric Golgi complex subunit 3</fullName>
    </recommendedName>
    <alternativeName>
        <fullName evidence="8">Component of oligomeric Golgi complex 3</fullName>
    </alternativeName>
</protein>
<evidence type="ECO:0000259" key="11">
    <source>
        <dbReference type="Pfam" id="PF04136"/>
    </source>
</evidence>
<feature type="domain" description="Conserved oligomeric Golgi complex subunit 3 C-terminal" evidence="12">
    <location>
        <begin position="292"/>
        <end position="643"/>
    </location>
</feature>
<sequence>MATTANRGNRVLEDWESKVLLDDKQKESILLLQEACAEWPFPANLQDDEDEEPASAYSGAGSVFHTPPIETASSAPSWIDASATSVTQIGLSEPIETTQQFFNWFSNIEVEMERGQEDIYRAYLATVHIYRKTCDDIVESIDTTSSLLADLQANYQFVEDKTRALQQACEKLLEDQNHLLRVAEDLSSRLEYFNELEPVTKLFSAPGETVCLDERFIPMLQRLDECILFVSTHLRYRDSELYLMRFRQCMTRGMSLIKLYVVNTLRTTLNDIREKIAARDSTEPLSPSMQLSLFYVKFRTLAPKLKFLIQEIEARCEGHVEYYALLGDCYKTYFYVRQTLLTPYILAQIQAITADTDILTACRSGCAYMMRLCADEYSLFFQYFDLGEEELIPYLESLSSSLYEALRPIILREVRIDTLSELCQTLHIYLKSSDMAPETQRGEEEDESGPVMFVAQKILEDAQQRLVFRAQGYVEGEIGGFRPREEELEVLARGRGLPQPTAIQTHLSVAPVLGAPDDGSPATLQVEEEGGEDDEEEGDTPTAIALGKLVYGGGEWYPTVQRTLYILGKLYRCVPNSIFEDLAQEAVDLCRQSLVGAGDVIAGKQTKLDGQFFLIKNLLMLREQIAPFDVNFVRKEEVLEFSGLRDAVTNIMQSRWGIGALASLGKGIMSAAAPSTVESFSDAKQLVDTELKRVCEEFIVETAKGCVDGLSGFLAKVAAFQLKSETQPNAPLHGQAFATGDTIIQLYTDFLEIVQARMTATTSKMADYLGDRKTESVLIGVVKSNIVDTYQRFWEVVRTNYGEDVCGRVGSVEDVRGVLEKACKARKKGVIGVGLKLESGDSQAVGVPGEENA</sequence>
<evidence type="ECO:0000256" key="1">
    <source>
        <dbReference type="ARBA" id="ARBA00004395"/>
    </source>
</evidence>
<feature type="region of interest" description="Disordered" evidence="10">
    <location>
        <begin position="514"/>
        <end position="539"/>
    </location>
</feature>
<dbReference type="Proteomes" id="UP001212841">
    <property type="component" value="Unassembled WGS sequence"/>
</dbReference>
<comment type="caution">
    <text evidence="13">The sequence shown here is derived from an EMBL/GenBank/DDBJ whole genome shotgun (WGS) entry which is preliminary data.</text>
</comment>
<keyword evidence="5" id="KW-0653">Protein transport</keyword>
<gene>
    <name evidence="13" type="primary">COG3</name>
    <name evidence="13" type="ORF">HK097_007263</name>
</gene>
<dbReference type="PANTHER" id="PTHR13302:SF8">
    <property type="entry name" value="CONSERVED OLIGOMERIC GOLGI COMPLEX SUBUNIT 3"/>
    <property type="match status" value="1"/>
</dbReference>
<dbReference type="GO" id="GO:0006891">
    <property type="term" value="P:intra-Golgi vesicle-mediated transport"/>
    <property type="evidence" value="ECO:0007669"/>
    <property type="project" value="TreeGrafter"/>
</dbReference>
<dbReference type="Pfam" id="PF20671">
    <property type="entry name" value="COG3_C"/>
    <property type="match status" value="1"/>
</dbReference>
<dbReference type="InterPro" id="IPR048685">
    <property type="entry name" value="COG3_C"/>
</dbReference>
<keyword evidence="14" id="KW-1185">Reference proteome</keyword>
<evidence type="ECO:0000256" key="2">
    <source>
        <dbReference type="ARBA" id="ARBA00009936"/>
    </source>
</evidence>
<accession>A0AAD5SBV6</accession>
<dbReference type="EMBL" id="JADGJD010000365">
    <property type="protein sequence ID" value="KAJ3051718.1"/>
    <property type="molecule type" value="Genomic_DNA"/>
</dbReference>
<feature type="domain" description="Conserved oligomeric Golgi complex subunit 3 N-terminal" evidence="11">
    <location>
        <begin position="123"/>
        <end position="266"/>
    </location>
</feature>
<feature type="compositionally biased region" description="Acidic residues" evidence="10">
    <location>
        <begin position="526"/>
        <end position="539"/>
    </location>
</feature>
<evidence type="ECO:0000256" key="8">
    <source>
        <dbReference type="ARBA" id="ARBA00031339"/>
    </source>
</evidence>
<keyword evidence="6" id="KW-0333">Golgi apparatus</keyword>
<evidence type="ECO:0000259" key="12">
    <source>
        <dbReference type="Pfam" id="PF20671"/>
    </source>
</evidence>
<name>A0AAD5SBV6_9FUNG</name>
<evidence type="ECO:0000313" key="14">
    <source>
        <dbReference type="Proteomes" id="UP001212841"/>
    </source>
</evidence>
<evidence type="ECO:0000256" key="9">
    <source>
        <dbReference type="SAM" id="Coils"/>
    </source>
</evidence>
<evidence type="ECO:0000256" key="5">
    <source>
        <dbReference type="ARBA" id="ARBA00022927"/>
    </source>
</evidence>
<keyword evidence="4" id="KW-0813">Transport</keyword>
<dbReference type="InterPro" id="IPR007265">
    <property type="entry name" value="COG_su3"/>
</dbReference>
<reference evidence="13" key="1">
    <citation type="submission" date="2020-05" db="EMBL/GenBank/DDBJ databases">
        <title>Phylogenomic resolution of chytrid fungi.</title>
        <authorList>
            <person name="Stajich J.E."/>
            <person name="Amses K."/>
            <person name="Simmons R."/>
            <person name="Seto K."/>
            <person name="Myers J."/>
            <person name="Bonds A."/>
            <person name="Quandt C.A."/>
            <person name="Barry K."/>
            <person name="Liu P."/>
            <person name="Grigoriev I."/>
            <person name="Longcore J.E."/>
            <person name="James T.Y."/>
        </authorList>
    </citation>
    <scope>NUCLEOTIDE SEQUENCE</scope>
    <source>
        <strain evidence="13">JEL0318</strain>
    </source>
</reference>
<proteinExistence type="inferred from homology"/>
<dbReference type="Pfam" id="PF04136">
    <property type="entry name" value="COG3_N"/>
    <property type="match status" value="1"/>
</dbReference>
<evidence type="ECO:0000313" key="13">
    <source>
        <dbReference type="EMBL" id="KAJ3051718.1"/>
    </source>
</evidence>
<dbReference type="GO" id="GO:0007030">
    <property type="term" value="P:Golgi organization"/>
    <property type="evidence" value="ECO:0007669"/>
    <property type="project" value="TreeGrafter"/>
</dbReference>